<dbReference type="RefSeq" id="WP_336535499.1">
    <property type="nucleotide sequence ID" value="NZ_JBBAYL010000002.1"/>
</dbReference>
<dbReference type="InterPro" id="IPR050237">
    <property type="entry name" value="ATP-dep_AMP-bd_enzyme"/>
</dbReference>
<dbReference type="InterPro" id="IPR045851">
    <property type="entry name" value="AMP-bd_C_sf"/>
</dbReference>
<evidence type="ECO:0000259" key="1">
    <source>
        <dbReference type="Pfam" id="PF00501"/>
    </source>
</evidence>
<dbReference type="SUPFAM" id="SSF56801">
    <property type="entry name" value="Acetyl-CoA synthetase-like"/>
    <property type="match status" value="1"/>
</dbReference>
<feature type="domain" description="AMP-dependent synthetase/ligase" evidence="1">
    <location>
        <begin position="13"/>
        <end position="390"/>
    </location>
</feature>
<protein>
    <submittedName>
        <fullName evidence="3">AMP-binding protein</fullName>
    </submittedName>
</protein>
<comment type="caution">
    <text evidence="3">The sequence shown here is derived from an EMBL/GenBank/DDBJ whole genome shotgun (WGS) entry which is preliminary data.</text>
</comment>
<name>A0ABU8G498_9ACTN</name>
<evidence type="ECO:0000313" key="3">
    <source>
        <dbReference type="EMBL" id="MEI5607823.1"/>
    </source>
</evidence>
<organism evidence="3 4">
    <name type="scientific">Streptomyces brasiliscabiei</name>
    <dbReference type="NCBI Taxonomy" id="2736302"/>
    <lineage>
        <taxon>Bacteria</taxon>
        <taxon>Bacillati</taxon>
        <taxon>Actinomycetota</taxon>
        <taxon>Actinomycetes</taxon>
        <taxon>Kitasatosporales</taxon>
        <taxon>Streptomycetaceae</taxon>
        <taxon>Streptomyces</taxon>
    </lineage>
</organism>
<dbReference type="Gene3D" id="3.40.50.12780">
    <property type="entry name" value="N-terminal domain of ligase-like"/>
    <property type="match status" value="1"/>
</dbReference>
<evidence type="ECO:0000259" key="2">
    <source>
        <dbReference type="Pfam" id="PF13193"/>
    </source>
</evidence>
<sequence>MDASIGTIWEAVSRALPDAVAIVEPGRELTYREFDDRASRLAAALEDAGVRAGDTVACYLYNSAAYLETVYAAFKIGAVPANANYRYTGEELSELLTDADAAALVFGGTLADRVTHAAGHVRTLKLLVRAGNSPGAGPAEPAVPELEELLTTYAPRTARPRPGTDRLFMYTGGTTGKPKGVMWQLSDLLHSIPILRRAGITELPKTLEEAASIAVAAHHDGRAPTIMPVVPLMHATGLFNTMGTLLVGGRVVMGRQGGLDPVHVWQTLAEREVDTLLVAGNAVCRPLVDELVRAEGSGAPYDLSSLRTVLSSGTALDDRMKKALHQRAAVTVVDAIASSEGGPFALAVTSSAGELPARFYPVSAARVIGDGDRFVEPGSGETGILAYCGPMPLGYYKDTGKSAQTFRTIDGVRYAIPGDLAQIESDGAIRFLGRGSGVINTGGEKVHPQEVENALLTHPEVSDCVVVGVPDGTWGERVAAVVAVVPGATVTGEELRDWVRRSLAGYKVPRSIVLTDALPRTPTGKLEIAWARSTVTKAGSSSG</sequence>
<feature type="domain" description="AMP-binding enzyme C-terminal" evidence="2">
    <location>
        <begin position="450"/>
        <end position="525"/>
    </location>
</feature>
<accession>A0ABU8G498</accession>
<proteinExistence type="predicted"/>
<dbReference type="InterPro" id="IPR000873">
    <property type="entry name" value="AMP-dep_synth/lig_dom"/>
</dbReference>
<dbReference type="EMBL" id="JBBAYM010000001">
    <property type="protein sequence ID" value="MEI5607823.1"/>
    <property type="molecule type" value="Genomic_DNA"/>
</dbReference>
<dbReference type="Proteomes" id="UP001365781">
    <property type="component" value="Unassembled WGS sequence"/>
</dbReference>
<dbReference type="Gene3D" id="3.30.300.30">
    <property type="match status" value="1"/>
</dbReference>
<dbReference type="InterPro" id="IPR020845">
    <property type="entry name" value="AMP-binding_CS"/>
</dbReference>
<keyword evidence="4" id="KW-1185">Reference proteome</keyword>
<dbReference type="InterPro" id="IPR025110">
    <property type="entry name" value="AMP-bd_C"/>
</dbReference>
<dbReference type="Pfam" id="PF13193">
    <property type="entry name" value="AMP-binding_C"/>
    <property type="match status" value="1"/>
</dbReference>
<gene>
    <name evidence="3" type="ORF">WB403_01460</name>
</gene>
<dbReference type="PANTHER" id="PTHR43767:SF1">
    <property type="entry name" value="NONRIBOSOMAL PEPTIDE SYNTHASE PES1 (EUROFUNG)-RELATED"/>
    <property type="match status" value="1"/>
</dbReference>
<dbReference type="PROSITE" id="PS00455">
    <property type="entry name" value="AMP_BINDING"/>
    <property type="match status" value="1"/>
</dbReference>
<evidence type="ECO:0000313" key="4">
    <source>
        <dbReference type="Proteomes" id="UP001365781"/>
    </source>
</evidence>
<dbReference type="InterPro" id="IPR042099">
    <property type="entry name" value="ANL_N_sf"/>
</dbReference>
<dbReference type="PANTHER" id="PTHR43767">
    <property type="entry name" value="LONG-CHAIN-FATTY-ACID--COA LIGASE"/>
    <property type="match status" value="1"/>
</dbReference>
<reference evidence="3 4" key="1">
    <citation type="submission" date="2024-03" db="EMBL/GenBank/DDBJ databases">
        <title>First Report of Pectobacterium brasiliscabiei causing potato scab in china.</title>
        <authorList>
            <person name="Handique U."/>
        </authorList>
    </citation>
    <scope>NUCLEOTIDE SEQUENCE [LARGE SCALE GENOMIC DNA]</scope>
    <source>
        <strain evidence="3 4">ZRIMU1503</strain>
    </source>
</reference>
<dbReference type="Pfam" id="PF00501">
    <property type="entry name" value="AMP-binding"/>
    <property type="match status" value="1"/>
</dbReference>